<gene>
    <name evidence="8" type="ORF">SAMN02745702_00567</name>
</gene>
<evidence type="ECO:0000256" key="7">
    <source>
        <dbReference type="ARBA" id="ARBA00031828"/>
    </source>
</evidence>
<dbReference type="Pfam" id="PF13242">
    <property type="entry name" value="Hydrolase_like"/>
    <property type="match status" value="1"/>
</dbReference>
<evidence type="ECO:0000313" key="8">
    <source>
        <dbReference type="EMBL" id="SKA65523.1"/>
    </source>
</evidence>
<dbReference type="InterPro" id="IPR023214">
    <property type="entry name" value="HAD_sf"/>
</dbReference>
<evidence type="ECO:0000256" key="1">
    <source>
        <dbReference type="ARBA" id="ARBA00004496"/>
    </source>
</evidence>
<dbReference type="Proteomes" id="UP000189733">
    <property type="component" value="Unassembled WGS sequence"/>
</dbReference>
<dbReference type="InterPro" id="IPR004446">
    <property type="entry name" value="Heptose_bisP_phosphatase"/>
</dbReference>
<protein>
    <recommendedName>
        <fullName evidence="7">D,D-heptose 1,7-bisphosphate phosphatase</fullName>
    </recommendedName>
</protein>
<reference evidence="8 9" key="1">
    <citation type="submission" date="2017-02" db="EMBL/GenBank/DDBJ databases">
        <authorList>
            <person name="Peterson S.W."/>
        </authorList>
    </citation>
    <scope>NUCLEOTIDE SEQUENCE [LARGE SCALE GENOMIC DNA]</scope>
    <source>
        <strain evidence="8 9">DSM 18034</strain>
    </source>
</reference>
<dbReference type="NCBIfam" id="TIGR01656">
    <property type="entry name" value="Histidinol-ppas"/>
    <property type="match status" value="1"/>
</dbReference>
<dbReference type="GO" id="GO:0046872">
    <property type="term" value="F:metal ion binding"/>
    <property type="evidence" value="ECO:0007669"/>
    <property type="project" value="UniProtKB-KW"/>
</dbReference>
<dbReference type="Gene3D" id="3.40.50.1000">
    <property type="entry name" value="HAD superfamily/HAD-like"/>
    <property type="match status" value="1"/>
</dbReference>
<accession>A0A1T4VKS7</accession>
<organism evidence="8 9">
    <name type="scientific">Desulfobaculum bizertense DSM 18034</name>
    <dbReference type="NCBI Taxonomy" id="1121442"/>
    <lineage>
        <taxon>Bacteria</taxon>
        <taxon>Pseudomonadati</taxon>
        <taxon>Thermodesulfobacteriota</taxon>
        <taxon>Desulfovibrionia</taxon>
        <taxon>Desulfovibrionales</taxon>
        <taxon>Desulfovibrionaceae</taxon>
        <taxon>Desulfobaculum</taxon>
    </lineage>
</organism>
<evidence type="ECO:0000256" key="5">
    <source>
        <dbReference type="ARBA" id="ARBA00022801"/>
    </source>
</evidence>
<keyword evidence="4" id="KW-0479">Metal-binding</keyword>
<dbReference type="GO" id="GO:0005737">
    <property type="term" value="C:cytoplasm"/>
    <property type="evidence" value="ECO:0007669"/>
    <property type="project" value="UniProtKB-SubCell"/>
</dbReference>
<dbReference type="CDD" id="cd07503">
    <property type="entry name" value="HAD_HisB-N"/>
    <property type="match status" value="1"/>
</dbReference>
<dbReference type="InterPro" id="IPR036412">
    <property type="entry name" value="HAD-like_sf"/>
</dbReference>
<name>A0A1T4VKS7_9BACT</name>
<dbReference type="STRING" id="1121442.SAMN02745702_00567"/>
<dbReference type="InterPro" id="IPR006543">
    <property type="entry name" value="Histidinol-phos"/>
</dbReference>
<evidence type="ECO:0000313" key="9">
    <source>
        <dbReference type="Proteomes" id="UP000189733"/>
    </source>
</evidence>
<keyword evidence="9" id="KW-1185">Reference proteome</keyword>
<keyword evidence="5" id="KW-0378">Hydrolase</keyword>
<dbReference type="SUPFAM" id="SSF56784">
    <property type="entry name" value="HAD-like"/>
    <property type="match status" value="1"/>
</dbReference>
<dbReference type="EMBL" id="FUYA01000001">
    <property type="protein sequence ID" value="SKA65523.1"/>
    <property type="molecule type" value="Genomic_DNA"/>
</dbReference>
<keyword evidence="6" id="KW-0119">Carbohydrate metabolism</keyword>
<dbReference type="PANTHER" id="PTHR42891:SF1">
    <property type="entry name" value="D-GLYCERO-BETA-D-MANNO-HEPTOSE-1,7-BISPHOSPHATE 7-PHOSPHATASE"/>
    <property type="match status" value="1"/>
</dbReference>
<evidence type="ECO:0000256" key="3">
    <source>
        <dbReference type="ARBA" id="ARBA00022490"/>
    </source>
</evidence>
<dbReference type="InterPro" id="IPR006549">
    <property type="entry name" value="HAD-SF_hydro_IIIA"/>
</dbReference>
<evidence type="ECO:0000256" key="4">
    <source>
        <dbReference type="ARBA" id="ARBA00022723"/>
    </source>
</evidence>
<evidence type="ECO:0000256" key="6">
    <source>
        <dbReference type="ARBA" id="ARBA00023277"/>
    </source>
</evidence>
<comment type="similarity">
    <text evidence="2">Belongs to the GmhB family.</text>
</comment>
<dbReference type="OrthoDB" id="9814110at2"/>
<keyword evidence="3" id="KW-0963">Cytoplasm</keyword>
<dbReference type="RefSeq" id="WP_078683858.1">
    <property type="nucleotide sequence ID" value="NZ_FUYA01000001.1"/>
</dbReference>
<sequence>MQNIKNIILDRDGTVIIDKHYLHKPEGVELLDGAAEGLQELAKAGMNLFIATNQSGIGRGYFSAEDYSAVQKRLLEILERKGIQITGTAFCPHAPEENCSCRKPLTGMWEDLSSRFGLRPEETVMIGDKSADISFGHNAGLAASILVLTGKGTDQLADYELSTPFTAWSVPENASPAAPFAIAHDLEAAADCILHYNTIDRDTNS</sequence>
<comment type="subcellular location">
    <subcellularLocation>
        <location evidence="1">Cytoplasm</location>
    </subcellularLocation>
</comment>
<evidence type="ECO:0000256" key="2">
    <source>
        <dbReference type="ARBA" id="ARBA00005628"/>
    </source>
</evidence>
<dbReference type="AlphaFoldDB" id="A0A1T4VKS7"/>
<dbReference type="GO" id="GO:0005975">
    <property type="term" value="P:carbohydrate metabolic process"/>
    <property type="evidence" value="ECO:0007669"/>
    <property type="project" value="InterPro"/>
</dbReference>
<dbReference type="GO" id="GO:0016791">
    <property type="term" value="F:phosphatase activity"/>
    <property type="evidence" value="ECO:0007669"/>
    <property type="project" value="InterPro"/>
</dbReference>
<proteinExistence type="inferred from homology"/>
<dbReference type="PANTHER" id="PTHR42891">
    <property type="entry name" value="D-GLYCERO-BETA-D-MANNO-HEPTOSE-1,7-BISPHOSPHATE 7-PHOSPHATASE"/>
    <property type="match status" value="1"/>
</dbReference>
<dbReference type="NCBIfam" id="TIGR01662">
    <property type="entry name" value="HAD-SF-IIIA"/>
    <property type="match status" value="1"/>
</dbReference>